<evidence type="ECO:0000256" key="6">
    <source>
        <dbReference type="ARBA" id="ARBA00023136"/>
    </source>
</evidence>
<keyword evidence="5 8" id="KW-1133">Transmembrane helix</keyword>
<protein>
    <recommendedName>
        <fullName evidence="12">Aquaporin</fullName>
    </recommendedName>
</protein>
<reference evidence="9" key="2">
    <citation type="submission" date="2013-11" db="EMBL/GenBank/DDBJ databases">
        <title>The Genome Sequence of Phytophthora parasitica CJ02B3.</title>
        <authorList>
            <consortium name="The Broad Institute Genomics Platform"/>
            <person name="Russ C."/>
            <person name="Tyler B."/>
            <person name="Panabieres F."/>
            <person name="Shan W."/>
            <person name="Tripathy S."/>
            <person name="Grunwald N."/>
            <person name="Machado M."/>
            <person name="Johnson C.S."/>
            <person name="Arredondo F."/>
            <person name="Hong C."/>
            <person name="Coffey M."/>
            <person name="Young S.K."/>
            <person name="Zeng Q."/>
            <person name="Gargeya S."/>
            <person name="Fitzgerald M."/>
            <person name="Abouelleil A."/>
            <person name="Alvarado L."/>
            <person name="Chapman S.B."/>
            <person name="Gainer-Dewar J."/>
            <person name="Goldberg J."/>
            <person name="Griggs A."/>
            <person name="Gujja S."/>
            <person name="Hansen M."/>
            <person name="Howarth C."/>
            <person name="Imamovic A."/>
            <person name="Ireland A."/>
            <person name="Larimer J."/>
            <person name="McCowan C."/>
            <person name="Murphy C."/>
            <person name="Pearson M."/>
            <person name="Poon T.W."/>
            <person name="Priest M."/>
            <person name="Roberts A."/>
            <person name="Saif S."/>
            <person name="Shea T."/>
            <person name="Sykes S."/>
            <person name="Wortman J."/>
            <person name="Nusbaum C."/>
            <person name="Birren B."/>
        </authorList>
    </citation>
    <scope>NUCLEOTIDE SEQUENCE [LARGE SCALE GENOMIC DNA]</scope>
    <source>
        <strain evidence="9">CJ02B3</strain>
    </source>
</reference>
<dbReference type="VEuPathDB" id="FungiDB:PPTG_03504"/>
<dbReference type="PRINTS" id="PR00783">
    <property type="entry name" value="MINTRINSICP"/>
</dbReference>
<evidence type="ECO:0000256" key="5">
    <source>
        <dbReference type="ARBA" id="ARBA00022989"/>
    </source>
</evidence>
<dbReference type="Proteomes" id="UP000053236">
    <property type="component" value="Unassembled WGS sequence"/>
</dbReference>
<dbReference type="AlphaFoldDB" id="W2IMW1"/>
<sequence length="154" mass="16854">MNQSLQDFDAVDKVESGYGGLPESPKTTAFVPTERTGMSRFAVQSVHLRECFAEFLGTFVMIVFGMGVNNQVTNSQDANGTWLSINMCWGIGVLIGVYCSEGISGANLNTAVTLAHCVYGRLPWWKAPGYMISQLLGAFCGAFIIYVMQYQNLN</sequence>
<feature type="transmembrane region" description="Helical" evidence="8">
    <location>
        <begin position="130"/>
        <end position="148"/>
    </location>
</feature>
<dbReference type="Gene3D" id="1.20.1080.10">
    <property type="entry name" value="Glycerol uptake facilitator protein"/>
    <property type="match status" value="1"/>
</dbReference>
<accession>W2IMW1</accession>
<evidence type="ECO:0000256" key="3">
    <source>
        <dbReference type="ARBA" id="ARBA00022448"/>
    </source>
</evidence>
<keyword evidence="6 8" id="KW-0472">Membrane</keyword>
<feature type="transmembrane region" description="Helical" evidence="8">
    <location>
        <begin position="80"/>
        <end position="99"/>
    </location>
</feature>
<dbReference type="PANTHER" id="PTHR43829">
    <property type="entry name" value="AQUAPORIN OR AQUAGLYCEROPORIN RELATED"/>
    <property type="match status" value="1"/>
</dbReference>
<dbReference type="GO" id="GO:0015250">
    <property type="term" value="F:water channel activity"/>
    <property type="evidence" value="ECO:0007669"/>
    <property type="project" value="TreeGrafter"/>
</dbReference>
<evidence type="ECO:0000256" key="4">
    <source>
        <dbReference type="ARBA" id="ARBA00022692"/>
    </source>
</evidence>
<gene>
    <name evidence="9" type="ORF">L915_13214</name>
    <name evidence="10" type="ORF">L916_13098</name>
    <name evidence="11" type="ORF">L917_12926</name>
</gene>
<dbReference type="InterPro" id="IPR023271">
    <property type="entry name" value="Aquaporin-like"/>
</dbReference>
<dbReference type="InterPro" id="IPR000425">
    <property type="entry name" value="MIP"/>
</dbReference>
<dbReference type="GO" id="GO:0015254">
    <property type="term" value="F:glycerol channel activity"/>
    <property type="evidence" value="ECO:0007669"/>
    <property type="project" value="TreeGrafter"/>
</dbReference>
<feature type="non-terminal residue" evidence="10">
    <location>
        <position position="154"/>
    </location>
</feature>
<dbReference type="EMBL" id="KI687530">
    <property type="protein sequence ID" value="ETK81283.1"/>
    <property type="molecule type" value="Genomic_DNA"/>
</dbReference>
<comment type="subcellular location">
    <subcellularLocation>
        <location evidence="1">Membrane</location>
        <topology evidence="1">Multi-pass membrane protein</topology>
    </subcellularLocation>
</comment>
<dbReference type="Proteomes" id="UP000053864">
    <property type="component" value="Unassembled WGS sequence"/>
</dbReference>
<keyword evidence="4 7" id="KW-0812">Transmembrane</keyword>
<evidence type="ECO:0000256" key="7">
    <source>
        <dbReference type="RuleBase" id="RU000477"/>
    </source>
</evidence>
<dbReference type="PANTHER" id="PTHR43829:SF9">
    <property type="entry name" value="AQUAPORIN-9"/>
    <property type="match status" value="1"/>
</dbReference>
<dbReference type="OrthoDB" id="94631at2759"/>
<feature type="transmembrane region" description="Helical" evidence="8">
    <location>
        <begin position="51"/>
        <end position="68"/>
    </location>
</feature>
<reference evidence="10" key="3">
    <citation type="submission" date="2013-11" db="EMBL/GenBank/DDBJ databases">
        <title>The Genome Sequence of Phytophthora parasitica CJ05E6.</title>
        <authorList>
            <consortium name="The Broad Institute Genomics Platform"/>
            <person name="Russ C."/>
            <person name="Tyler B."/>
            <person name="Panabieres F."/>
            <person name="Shan W."/>
            <person name="Tripathy S."/>
            <person name="Grunwald N."/>
            <person name="Machado M."/>
            <person name="Johnson C.S."/>
            <person name="Arredondo F."/>
            <person name="Hong C."/>
            <person name="Coffey M."/>
            <person name="Young S.K."/>
            <person name="Zeng Q."/>
            <person name="Gargeya S."/>
            <person name="Fitzgerald M."/>
            <person name="Abouelleil A."/>
            <person name="Alvarado L."/>
            <person name="Chapman S.B."/>
            <person name="Gainer-Dewar J."/>
            <person name="Goldberg J."/>
            <person name="Griggs A."/>
            <person name="Gujja S."/>
            <person name="Hansen M."/>
            <person name="Howarth C."/>
            <person name="Imamovic A."/>
            <person name="Ireland A."/>
            <person name="Larimer J."/>
            <person name="McCowan C."/>
            <person name="Murphy C."/>
            <person name="Pearson M."/>
            <person name="Poon T.W."/>
            <person name="Priest M."/>
            <person name="Roberts A."/>
            <person name="Saif S."/>
            <person name="Shea T."/>
            <person name="Sykes S."/>
            <person name="Wortman J."/>
            <person name="Nusbaum C."/>
            <person name="Birren B."/>
        </authorList>
    </citation>
    <scope>NUCLEOTIDE SEQUENCE [LARGE SCALE GENOMIC DNA]</scope>
    <source>
        <strain evidence="10">CJ05E6</strain>
    </source>
</reference>
<dbReference type="EMBL" id="KI680953">
    <property type="protein sequence ID" value="ETL87971.1"/>
    <property type="molecule type" value="Genomic_DNA"/>
</dbReference>
<evidence type="ECO:0008006" key="12">
    <source>
        <dbReference type="Google" id="ProtNLM"/>
    </source>
</evidence>
<reference evidence="11" key="1">
    <citation type="submission" date="2013-11" db="EMBL/GenBank/DDBJ databases">
        <title>The Genome Sequence of Phytophthora parasitica CHvinca01.</title>
        <authorList>
            <consortium name="The Broad Institute Genomics Platform"/>
            <person name="Russ C."/>
            <person name="Tyler B."/>
            <person name="Panabieres F."/>
            <person name="Shan W."/>
            <person name="Tripathy S."/>
            <person name="Grunwald N."/>
            <person name="Machado M."/>
            <person name="Johnson C.S."/>
            <person name="Arredondo F."/>
            <person name="Hong C."/>
            <person name="Coffey M."/>
            <person name="Young S.K."/>
            <person name="Zeng Q."/>
            <person name="Gargeya S."/>
            <person name="Fitzgerald M."/>
            <person name="Abouelleil A."/>
            <person name="Alvarado L."/>
            <person name="Chapman S.B."/>
            <person name="Gainer-Dewar J."/>
            <person name="Goldberg J."/>
            <person name="Griggs A."/>
            <person name="Gujja S."/>
            <person name="Hansen M."/>
            <person name="Howarth C."/>
            <person name="Imamovic A."/>
            <person name="Ireland A."/>
            <person name="Larimer J."/>
            <person name="McCowan C."/>
            <person name="Murphy C."/>
            <person name="Pearson M."/>
            <person name="Poon T.W."/>
            <person name="Priest M."/>
            <person name="Roberts A."/>
            <person name="Saif S."/>
            <person name="Shea T."/>
            <person name="Sykes S."/>
            <person name="Wortman J."/>
            <person name="Nusbaum C."/>
            <person name="Birren B."/>
        </authorList>
    </citation>
    <scope>NUCLEOTIDE SEQUENCE [LARGE SCALE GENOMIC DNA]</scope>
    <source>
        <strain evidence="11">CHvinca01</strain>
    </source>
</reference>
<dbReference type="GO" id="GO:0005886">
    <property type="term" value="C:plasma membrane"/>
    <property type="evidence" value="ECO:0007669"/>
    <property type="project" value="TreeGrafter"/>
</dbReference>
<dbReference type="Pfam" id="PF00230">
    <property type="entry name" value="MIP"/>
    <property type="match status" value="1"/>
</dbReference>
<organism evidence="10">
    <name type="scientific">Phytophthora nicotianae</name>
    <name type="common">Potato buckeye rot agent</name>
    <name type="synonym">Phytophthora parasitica</name>
    <dbReference type="NCBI Taxonomy" id="4792"/>
    <lineage>
        <taxon>Eukaryota</taxon>
        <taxon>Sar</taxon>
        <taxon>Stramenopiles</taxon>
        <taxon>Oomycota</taxon>
        <taxon>Peronosporomycetes</taxon>
        <taxon>Peronosporales</taxon>
        <taxon>Peronosporaceae</taxon>
        <taxon>Phytophthora</taxon>
    </lineage>
</organism>
<evidence type="ECO:0000256" key="1">
    <source>
        <dbReference type="ARBA" id="ARBA00004141"/>
    </source>
</evidence>
<evidence type="ECO:0000313" key="9">
    <source>
        <dbReference type="EMBL" id="ETK81283.1"/>
    </source>
</evidence>
<dbReference type="InterPro" id="IPR050363">
    <property type="entry name" value="MIP/Aquaporin"/>
</dbReference>
<evidence type="ECO:0000313" key="11">
    <source>
        <dbReference type="EMBL" id="ETL87971.1"/>
    </source>
</evidence>
<dbReference type="Proteomes" id="UP000054423">
    <property type="component" value="Unassembled WGS sequence"/>
</dbReference>
<evidence type="ECO:0000256" key="8">
    <source>
        <dbReference type="SAM" id="Phobius"/>
    </source>
</evidence>
<dbReference type="SUPFAM" id="SSF81338">
    <property type="entry name" value="Aquaporin-like"/>
    <property type="match status" value="1"/>
</dbReference>
<proteinExistence type="inferred from homology"/>
<dbReference type="EMBL" id="KI674258">
    <property type="protein sequence ID" value="ETL34713.1"/>
    <property type="molecule type" value="Genomic_DNA"/>
</dbReference>
<evidence type="ECO:0000313" key="10">
    <source>
        <dbReference type="EMBL" id="ETL34713.1"/>
    </source>
</evidence>
<name>W2IMW1_PHYNI</name>
<evidence type="ECO:0000256" key="2">
    <source>
        <dbReference type="ARBA" id="ARBA00006175"/>
    </source>
</evidence>
<keyword evidence="3 7" id="KW-0813">Transport</keyword>
<comment type="similarity">
    <text evidence="2 7">Belongs to the MIP/aquaporin (TC 1.A.8) family.</text>
</comment>